<protein>
    <submittedName>
        <fullName evidence="1">Uncharacterized protein</fullName>
    </submittedName>
</protein>
<sequence>MITLTSAASHYAGKHSIAGALGALRLYSDCTVGDLVSLEDAGARHDFAIIRRRWIASGAGVKLELTLDHPARSV</sequence>
<proteinExistence type="predicted"/>
<accession>A0ABU5A054</accession>
<evidence type="ECO:0000313" key="2">
    <source>
        <dbReference type="Proteomes" id="UP001285154"/>
    </source>
</evidence>
<gene>
    <name evidence="1" type="ORF">RFM42_03475</name>
</gene>
<keyword evidence="2" id="KW-1185">Reference proteome</keyword>
<dbReference type="Proteomes" id="UP001285154">
    <property type="component" value="Unassembled WGS sequence"/>
</dbReference>
<organism evidence="1 2">
    <name type="scientific">Mesorhizobium vachelliae</name>
    <dbReference type="NCBI Taxonomy" id="3072309"/>
    <lineage>
        <taxon>Bacteria</taxon>
        <taxon>Pseudomonadati</taxon>
        <taxon>Pseudomonadota</taxon>
        <taxon>Alphaproteobacteria</taxon>
        <taxon>Hyphomicrobiales</taxon>
        <taxon>Phyllobacteriaceae</taxon>
        <taxon>Mesorhizobium</taxon>
    </lineage>
</organism>
<name>A0ABU5A054_9HYPH</name>
<dbReference type="EMBL" id="JAVIIQ010000001">
    <property type="protein sequence ID" value="MDX8530022.1"/>
    <property type="molecule type" value="Genomic_DNA"/>
</dbReference>
<evidence type="ECO:0000313" key="1">
    <source>
        <dbReference type="EMBL" id="MDX8530022.1"/>
    </source>
</evidence>
<comment type="caution">
    <text evidence="1">The sequence shown here is derived from an EMBL/GenBank/DDBJ whole genome shotgun (WGS) entry which is preliminary data.</text>
</comment>
<reference evidence="1 2" key="1">
    <citation type="submission" date="2023-08" db="EMBL/GenBank/DDBJ databases">
        <title>Implementing the SeqCode for naming new Mesorhizobium species isolated from Vachellia karroo root nodules.</title>
        <authorList>
            <person name="Van Lill M."/>
        </authorList>
    </citation>
    <scope>NUCLEOTIDE SEQUENCE [LARGE SCALE GENOMIC DNA]</scope>
    <source>
        <strain evidence="1 2">VK25D</strain>
    </source>
</reference>
<dbReference type="RefSeq" id="WP_320245377.1">
    <property type="nucleotide sequence ID" value="NZ_JAVIIQ010000001.1"/>
</dbReference>